<evidence type="ECO:0000256" key="2">
    <source>
        <dbReference type="ARBA" id="ARBA00011738"/>
    </source>
</evidence>
<comment type="similarity">
    <text evidence="1 4">Belongs to the plant dirigent protein family.</text>
</comment>
<accession>I3T1Q4</accession>
<organism evidence="5">
    <name type="scientific">Lotus japonicus</name>
    <name type="common">Lotus corniculatus var. japonicus</name>
    <dbReference type="NCBI Taxonomy" id="34305"/>
    <lineage>
        <taxon>Eukaryota</taxon>
        <taxon>Viridiplantae</taxon>
        <taxon>Streptophyta</taxon>
        <taxon>Embryophyta</taxon>
        <taxon>Tracheophyta</taxon>
        <taxon>Spermatophyta</taxon>
        <taxon>Magnoliopsida</taxon>
        <taxon>eudicotyledons</taxon>
        <taxon>Gunneridae</taxon>
        <taxon>Pentapetalae</taxon>
        <taxon>rosids</taxon>
        <taxon>fabids</taxon>
        <taxon>Fabales</taxon>
        <taxon>Fabaceae</taxon>
        <taxon>Papilionoideae</taxon>
        <taxon>50 kb inversion clade</taxon>
        <taxon>NPAAA clade</taxon>
        <taxon>Hologalegina</taxon>
        <taxon>robinioid clade</taxon>
        <taxon>Loteae</taxon>
        <taxon>Lotus</taxon>
    </lineage>
</organism>
<feature type="signal peptide" evidence="4">
    <location>
        <begin position="1"/>
        <end position="21"/>
    </location>
</feature>
<comment type="subunit">
    <text evidence="2 4">Homodimer.</text>
</comment>
<proteinExistence type="evidence at transcript level"/>
<keyword evidence="3 4" id="KW-0964">Secreted</keyword>
<comment type="function">
    <text evidence="4">Dirigent proteins impart stereoselectivity on the phenoxy radical-coupling reaction, yielding optically active lignans from two molecules of coniferyl alcohol in the biosynthesis of lignans, flavonolignans, and alkaloids and thus plays a central role in plant secondary metabolism.</text>
</comment>
<evidence type="ECO:0000256" key="1">
    <source>
        <dbReference type="ARBA" id="ARBA00010746"/>
    </source>
</evidence>
<dbReference type="EMBL" id="BT146652">
    <property type="protein sequence ID" value="AFK46446.1"/>
    <property type="molecule type" value="mRNA"/>
</dbReference>
<reference evidence="5" key="1">
    <citation type="submission" date="2012-05" db="EMBL/GenBank/DDBJ databases">
        <authorList>
            <person name="Krishnakumar V."/>
            <person name="Cheung F."/>
            <person name="Xiao Y."/>
            <person name="Chan A."/>
            <person name="Moskal W.A."/>
            <person name="Town C.D."/>
        </authorList>
    </citation>
    <scope>NUCLEOTIDE SEQUENCE</scope>
</reference>
<dbReference type="GO" id="GO:0048046">
    <property type="term" value="C:apoplast"/>
    <property type="evidence" value="ECO:0007669"/>
    <property type="project" value="UniProtKB-SubCell"/>
</dbReference>
<protein>
    <recommendedName>
        <fullName evidence="4">Dirigent protein</fullName>
    </recommendedName>
</protein>
<dbReference type="AlphaFoldDB" id="I3T1Q4"/>
<dbReference type="InterPro" id="IPR044859">
    <property type="entry name" value="Allene_oxi_cyc_Dirigent"/>
</dbReference>
<feature type="chain" id="PRO_5008192960" description="Dirigent protein" evidence="4">
    <location>
        <begin position="22"/>
        <end position="168"/>
    </location>
</feature>
<name>I3T1Q4_LOTJA</name>
<evidence type="ECO:0000313" key="5">
    <source>
        <dbReference type="EMBL" id="AFK46446.1"/>
    </source>
</evidence>
<dbReference type="GO" id="GO:0009699">
    <property type="term" value="P:phenylpropanoid biosynthetic process"/>
    <property type="evidence" value="ECO:0007669"/>
    <property type="project" value="UniProtKB-ARBA"/>
</dbReference>
<sequence length="168" mass="18803">MALKTLIFSFLVLSFHTLTTAATADQPSFFVRSIDREMTEKKENYSHFRFYWQDIVGGANATSIPIIESIPKFNLTSTFGLTRVIDNALTVGPNRTSKLVGRAQGFYVSTSQTEYDFLMIQTFVLFEGVYNGSSITFLARNPINEKVRELPVVGGVGRFRFAKGICSC</sequence>
<dbReference type="Gene3D" id="2.40.480.10">
    <property type="entry name" value="Allene oxide cyclase-like"/>
    <property type="match status" value="1"/>
</dbReference>
<keyword evidence="4" id="KW-0732">Signal</keyword>
<dbReference type="Pfam" id="PF03018">
    <property type="entry name" value="Dirigent"/>
    <property type="match status" value="1"/>
</dbReference>
<keyword evidence="4" id="KW-0052">Apoplast</keyword>
<evidence type="ECO:0000256" key="4">
    <source>
        <dbReference type="RuleBase" id="RU363099"/>
    </source>
</evidence>
<dbReference type="PANTHER" id="PTHR21495">
    <property type="entry name" value="NUCLEOPORIN-RELATED"/>
    <property type="match status" value="1"/>
</dbReference>
<dbReference type="InterPro" id="IPR004265">
    <property type="entry name" value="Dirigent"/>
</dbReference>
<evidence type="ECO:0000256" key="3">
    <source>
        <dbReference type="ARBA" id="ARBA00022525"/>
    </source>
</evidence>
<comment type="subcellular location">
    <subcellularLocation>
        <location evidence="4">Secreted</location>
        <location evidence="4">Extracellular space</location>
        <location evidence="4">Apoplast</location>
    </subcellularLocation>
</comment>